<accession>A0A2W4ZJI4</accession>
<dbReference type="Pfam" id="PF08869">
    <property type="entry name" value="XisI"/>
    <property type="match status" value="1"/>
</dbReference>
<sequence>MDVEQYRVWIQQLLSERAERGLSQPEVETQAVLDTQRDHYLLLHTGWRGSHRTHGCSLHLDIKDGKIWIQHDGTEIGIATQLLELGVPPSDIVLAFHSPSMRQFTEFATH</sequence>
<proteinExistence type="predicted"/>
<dbReference type="EMBL" id="QBMP01000037">
    <property type="protein sequence ID" value="PZO58325.1"/>
    <property type="molecule type" value="Genomic_DNA"/>
</dbReference>
<dbReference type="AlphaFoldDB" id="A0A2W4ZJI4"/>
<protein>
    <submittedName>
        <fullName evidence="1">XisI protein</fullName>
    </submittedName>
</protein>
<gene>
    <name evidence="1" type="ORF">DCF15_05675</name>
</gene>
<dbReference type="InterPro" id="IPR035943">
    <property type="entry name" value="XisI-like_sf"/>
</dbReference>
<evidence type="ECO:0000313" key="1">
    <source>
        <dbReference type="EMBL" id="PZO58325.1"/>
    </source>
</evidence>
<dbReference type="Gene3D" id="3.30.310.110">
    <property type="entry name" value="XisI-like"/>
    <property type="match status" value="1"/>
</dbReference>
<comment type="caution">
    <text evidence="1">The sequence shown here is derived from an EMBL/GenBank/DDBJ whole genome shotgun (WGS) entry which is preliminary data.</text>
</comment>
<dbReference type="InterPro" id="IPR014968">
    <property type="entry name" value="XisI"/>
</dbReference>
<dbReference type="CDD" id="cd16382">
    <property type="entry name" value="XisI-like"/>
    <property type="match status" value="1"/>
</dbReference>
<name>A0A2W4ZJI4_9CYAN</name>
<reference evidence="2" key="1">
    <citation type="submission" date="2018-04" db="EMBL/GenBank/DDBJ databases">
        <authorList>
            <person name="Cornet L."/>
        </authorList>
    </citation>
    <scope>NUCLEOTIDE SEQUENCE [LARGE SCALE GENOMIC DNA]</scope>
</reference>
<dbReference type="Proteomes" id="UP000249794">
    <property type="component" value="Unassembled WGS sequence"/>
</dbReference>
<dbReference type="SUPFAM" id="SSF143847">
    <property type="entry name" value="XisI-like"/>
    <property type="match status" value="1"/>
</dbReference>
<reference evidence="1 2" key="2">
    <citation type="submission" date="2018-06" db="EMBL/GenBank/DDBJ databases">
        <title>Metagenomic assembly of (sub)arctic Cyanobacteria and their associated microbiome from non-axenic cultures.</title>
        <authorList>
            <person name="Baurain D."/>
        </authorList>
    </citation>
    <scope>NUCLEOTIDE SEQUENCE [LARGE SCALE GENOMIC DNA]</scope>
    <source>
        <strain evidence="1">ULC027bin1</strain>
    </source>
</reference>
<evidence type="ECO:0000313" key="2">
    <source>
        <dbReference type="Proteomes" id="UP000249794"/>
    </source>
</evidence>
<organism evidence="1 2">
    <name type="scientific">Phormidesmis priestleyi</name>
    <dbReference type="NCBI Taxonomy" id="268141"/>
    <lineage>
        <taxon>Bacteria</taxon>
        <taxon>Bacillati</taxon>
        <taxon>Cyanobacteriota</taxon>
        <taxon>Cyanophyceae</taxon>
        <taxon>Leptolyngbyales</taxon>
        <taxon>Leptolyngbyaceae</taxon>
        <taxon>Phormidesmis</taxon>
    </lineage>
</organism>